<dbReference type="Proteomes" id="UP000185161">
    <property type="component" value="Chromosome"/>
</dbReference>
<dbReference type="SMART" id="SM00710">
    <property type="entry name" value="PbH1"/>
    <property type="match status" value="63"/>
</dbReference>
<dbReference type="Gene3D" id="2.40.160.160">
    <property type="entry name" value="Inverse autotransporter, beta-domain"/>
    <property type="match status" value="1"/>
</dbReference>
<sequence>MKKLHRGRLLLSTCLTGIALASAAGAQAQDTDPNWQPRAEVDARASDGSSQVSFELFAPVAQNDSNLLFVSGRIGYDEHFDRNGSVTIGGRGKIGDDFAIGVNAGVDFYKSNLSKRDQTAVSFGLEGFTSVFDVRLNYRLPVTNRYTIGYLDPNASPVGALLVENNRLIERKSGWRLEDVPLGGANAEIGATIPVGRKLSVRASAAGFDYRDDAASKAYRGVRGALELGVEDPLGTGGRFTIGAELQNDNRWGTQARGTVRLSIPFGGRGRDRGAGTSGLDRQMGDRIRRDYVTPSGTRYTDLTSNSFAIDARTGNEFGGIYYVNGAAAAAGAGTSSSPTTLADAVTRAGANGVVVAMGNAGNITTGGVTLATNQYLVGGASSVSVRHSNGTVSAFSFGSSNGTVVGSNAGGAAVTLGQGSVVRDLTVRGAGAGILANGVGGFSLDRVTIENTGGAGLTLTNTTGTVVVDGITIRGGAGAGLLVNGGSGLVVRNSTIGGGAGAIDINDAGGNLTASLSNLTLTATGGTVLDIDGSGAGTVQIAGLSGIFIAGGYGETGGFAARNVTFDSSTATGIQAVNAGSMQVGSTTARVNGAGVSLTEVDGALSFASLNIANNAGTGLTVNNTKAGTFTLTSTTGTVDTTAGTALNLDPLLINLNFAAVSSTGAAGAGIILDNVQGAGTGGSALNIGTLTIANSGQQGLLITGGSTGLVTIGGGTITNSGGASVQIGEAGVAGSGGTIGLNLGATITDSGPGPLVSLFNTGGAIRFTGAVSGTGPIAIDGTAAGSSIVFAGNVAINGATGPALSINNVAGTVGFTGTVTITNPTGSGILIGNSAAGSTVAFTGATTITGAGAPALSLNNLAGATAFTGALSIINPAGTAIVIGAVPGGVTFGDVDITGLGAATGLDLTGTSGNVTFATLDITGTGAAGSTGIDLTNAANAGAVTIVNPSVIQGVDIGANLTNAHITGSFRYGDGNAADGLESRITANTVILVAGMNATQGTYDFADVQLDGNTNNITGGSFTTYYVLAGATGTGTALDPGSIAGAAASGAQYIVLLNNPNGGQDVIDTGGLAGGGLSLTAGQSLVSFLNTDFFAVTGATVPANLIVSNLGPTGIVNTFAGSGAAILTSSLGGSTVNLANDTRIDGVIINNDAFGIGVVGSGVSNVIVRNSTISGTGGAISITDGGAATSVTLANLNLSASGGTVLNLNGTGAGTVNVSGTGINIAATGTGQGLAINDVTVGTLDVASVTTGTAAGANGAVYLNQVAGGAVNVGSVTVGGASAGSGITVANSAAAVNIGAASVANTAGAGVAIQNNSGAVTIGPVSVANSGGAGLAVSGNTGAVTLGAVTISNSASHGVSLLNNAGALTLGAVTVANSTGDGVHLAGNGATSLGQLTLANIGGTGLFAQNVSGNLNVAGATITGATGGGVSVQGASASSAISIGALSVSGSGGTGIVLDDIDGTATFTGATTIAGSNGIRFGAGSSGTISFGDVDITGLGAGMTGVDARSASGTINVATLDISGISTAGTRGIDMTGASFAGNITVAESSTITGVGTGIDLTNAAITGSFRYGDGSNTDADGAASTINAITPITVTGINEAVGSYNFADVVLNGDTTGLVTNPVRLFFVEQGRTGAGTKTDPGSLAAALASNATVIVLLNNPTGGNDTLDVAGLGTFALDANQRLIGFLNGDSQTVGGGTPVNMLLYGLTPSVVTNPYAGSGAGLLTHTGGGITVTLANGASIDGIRIGGTGIGVSGVGVSNVSIANSIIAGGNGAILLRDGGAAASATLTNLSLSGTGGTVLDLLGTNGGSLTLRGSGISIAATGNARGLVMDRVTLGANLGFGAVATQTASGSGVALNNIGGSGGLSFTSINVGGTGAGAGVSLGGNSAAIDLGAVTVANAAGDGVEVLANTGNVTLGTFAISGAGGTGLRIEGMQGAFTALGGSITGGATGLSLTDIDGSAAFTGGVTITGPGGTGIRLGGGSAGTINFGDVDINALGGNSTGLDARNASGNVTFGTLDITGISTAGTRGIDLTGATFGGNLTIAGSSTITGVGVGVDLSNAAITGNFRFGDGSNTDANGAASTINATIPLVVTGLNSAVGTYNFADVNLVGDTSALATSATVYWVLAGASGAGTRSNPGSLSGAAASGADIIVLLNDPAGGNDLIDVNDPTYGTGGSFTLLTGQQLRGFLNGDSIALPGGAPANVVLYNVATGIVTNPFAGSGAPTLTSTTPGTDTVRVSSNVLIDGVRITSAGTGVYGTAAANVTIRNSIISGVDSAIELASGGGAATAALSNLVLTSTGASIPLALYVTGGGSMTVTQLSNITIDQGAGSQGAYLIGATFDADLATAGYQAVDASMTIGSAGSRLNGNAVDLTNALGALNFTALSIYNQNGTGILAAGSGLALTSTAGTIDTLNGTTISLTGTQADLVLDTVVHAGTGTGVAISGLTGIGTGGRALSVTNLQVTGGTNAILFTGNNNGMVSFGAASSISGTSGASIAISSGTGTLGFIYDGSVTQSANAALLDVTGHNGSITFGTGSSLSASNGIGLQFDNADGTYAFNGTTTLNGGDAGIDILNGSGGSFTFANASITSPTGIAISIADSTASLSYTGSVAQANNAALLSVLNHSGGTVAFQSGTLSATNGTGLQFDNADGTYAFNGTTTLNGGDAGIDILNGSGGGFTFANASITSPTGIAINIADSTASLSYTGSVTQANNAALLSVLNHSGGTVVFQSGTLSATNGTGLQFDNADGTYAFNGTTTLNGGDAGIDILNGSGGSFTFGTNATITDPSGPAFNIHNSIANVTYLGTLNQSIAAALALNVSAHSVGTLDFSGATLNVTSGLGLTFNDADGVYSFGNAALSGGAGIAITNGSAGTFTFGSGTSVTNAAGAAISIGNSTAGVTYSGVISQSTPGVAAVDVSAHSTGALNFTGATIAATGGTGLTFNNADGSYGFGAVALSGGARLSLLGGSAGAFTFGHVDITGLAANTTAVDLTGATGNVTFATLDIAAASAIGTRGIDMTGSTTAANVIVSGSSNMSGLGIGVDLTNAAITGNFRYGDGSNTDANGAASNINAVTPLVIAGLNGGTGNYNFADVNLNGDTTNLSVSAYFVLEGATGSGTRSDPGSLAGAEAANATYIVLLNDPLGGNDILDATAGAGGSFDLDGGQILYSFRDTDSFTVGGGAPANIILYNVQTGVISNPFAGSGAPTLTASGANATLTLGGNNILDGVIIANSGTGAGILGNGVGGTLTIRNSTISGGAAGALRIYDNAANVVLGLSNLTLAANGGNILHLDGTGAGTFTLTQLANLTVNHSTETGGFLFSDVTFDSDTLTAGLQAVNAGALTLGTTGARITGDGLSLTNVTGTLNFSDLNIANNGGTGLIVANSKVNNFTLGTTGGAIDTTNGTAINLDPLSINMVLNSVSATGGAYGILLDQVLGNFTVTGAVNVSGVTGAGISVRDNTALGVLFQGAVAINNTAGAGVLLTNNAGATVNFTGGLGIVTTTGTGFASTGGGTISVTGSGNTITTGNAAGFILSGITVAADGVTFDQITAAPTMGTAVGAVSVNLAGSLNIGGLNLDAANNAVVFSNLTGAGGVNLTGTLDIDSGVGFSFSGALGTINIANSAGSSLTIDGAQQAIRFLNVTGGTVNVASSAGSAAINGSVNSAIDLSGDTGGTLNYGGTINAAQGSVLNAANSLANVTLSGAITSTTAGTVFNFANADGNYTISGNVGHTGGAGVAIDAASAGGITFSGASKTFSTGNNAAITTAGTGTLSFSGGGLGITTITGTGFAASGGGTVQVDGAGNTITASSATALSLNGVTLASGGVNFQSINATTSVAAAVIADTVTLNGALSIGGLTVFGGGTAARFSNLTGGAGVNLTGTIDIDGSSGFEFTGTLGTINIADAAGSTLTIDSITPAILFNGVTSGTVNIGMGGGSAAISADSAAIRVDGGTGGLLNYGGTITQSAGGGALWVSNSSSLVTLTGAINSTSAGSLFTFNNADGTYSVTGAINHNGGTGVVVDAPSSGAVTFSGASKVFNSGTGPAISMAGSGTLSFTGGGLDIDTTTDTAFRATGGTVIVTGANNRIDTTTGQILNLSGVTAGTGGINFASLTATGTVTDNAILLSNLTGDAFSGGTVNIGGTSGAANDGIKVSTGTAAINFGATTIGAAGSNAIELLNSGSAVTFGTMNLSGGGGSTVVIDGSTGPVTLGLGTITATGAANHAVSVTGGTGNITVGSALSGTNMVRISDHETGTVTFSGNMASTVSGILVVGVNSGLVTFTGNTLALNATGAGVLLSGNAGGTIDFNPAAGGSGLDIVSSGAGFDAASGGTIIVRGAGNSISTTGTGMALNLQNVTIGANGFEFNSVSANGAAIGMMIHNVGTTGPALSLGTVNLQGITSRGIDISGNNPVGLAITDLDIALNSNSAVAFDLNGATLSAPIIIGDFDVTNAGAAGTSIAVDLQGTLGGASILLGGQSGASSSIAGVGTGIALNATTNALLTYGDGESVSDIASTISASTAIDATNAPLAGTYDFRDVAFAGSPGAGFGVNKIWFVDADGATGGGNGSGSDGNNPMTIAAAAAIAGVQDIIVLVNNGQLISTGASSLALATGAQLRGFGNGAGGGAGSGSAPIALTITVPSTILLSGGSTINIADPTGLGAATLTSSVGAPSVVTLAASGNRLSGFILDGVGGVARGIFDGGAGTANAQLDRLTIRNFVGVGGVVLAGLNSSTIDNVAFSGNALDVLINGGSGATFSNISSTGASNALSFGGVAGLTLTNISVTGAFGFGLQFTGTTGTVTATNVDITNTSGAAISVSGGTATYNFDATSSIAQGNNASALSVAGGHSGTLTYAGTIGATNGTGLQFDNADGTYNFTGTTTLNGGDAGIDILNGSGGSFTFGTGTSITSPTGAAFNVAGSTAAVTYSGSITQASNAALVNVLNHSGGTITFQTGTLVASNGTGLQFNNADGIYNFNGTSTLNGGDAGIDIVNGSVGTFGFGASTAITHAAAGDAFVLTDSNADVTYSGSITDSNGYAIRIDNHDAGAITFQTGNIGANGAGALGLSVINSNGGAVNFNGAIALNTGANTAITLDSNAGGTVSFSAAGDGLDIVTTSGTGLLISGGGTVNVLGANNSITSTSGTLLNVSNATAGATTLTLNFGAASNTSGANGILISRTAGTLTGSVNIAGGAITATNRGVDLDGDALTFAYGGSITTSGATARSVEVTNRTANLATFLGNITDNALGINIANNTGGTVSFSGPSIALSTVANATALTLANNTGTSILFGMAGGGNGLDILASGTGTGISFTGGGLLAIGGTGNTVQTATGQILNLVNGNVSAAGLTFDSLTSTGTVAATAINVSNVDGGTLNGGNVSIAGTSGVGSDGIFYGGGSTTNMNFGSTTITGTADEGIEINGAGNGTFAASSVTINDTGGNGVEINGATNSVTLSGGAIGATNDPTGFGVYVLNGTGAVNIASSINKTTVGNVVFVDNHETGNVTFSGNISGTGGVNNGIVVQNVNSGTIQFTGSTLLSTGANTAVSLLNNTGGTISFPNGGLSITTASGTGFNATGGGTVDVQGTNSTITSGTGTALNIVNTNIGSNGVNFRSISSSGAASGIILNNTGSAGGLRVVGTGAAGSGGTIQNSTGDGISLTGTENVRLAYMNVTNNLGDGIGGSNINGFVIDNLLISGNGTDSGTDESGINIAGLTGSASGGLRPTGIFNSTIQNNYEFEVQITNSGGTLTNFQIVNSTISYTGSNSASAHGNLVNFLGTGTSTMGLTVTGSTFTGNWNPSSPPVLTTGSGLFVDSSGTSMTANVSTSNFYNNNNGINMSTGPGSTTLTYSIIGNTITGSRSTAINDFHNGNSPFSRTVNGTIQNNIIGINGVALSGSQFGNGISVSNEGAVNANYLISGNTIQQIGQAGVSGSSAIAVNVGLVGQATGGGTTNLTILNNTIRDILNSRGIIVNNNQNTGTLPTVRLSLMGNQFLGTIAGQAGNGQYIRLSASGGGQFFLTQLAATGSAIANEVDDANGFNDASKISIGAGGPITYGSAAPTLPPAVVPLP</sequence>
<dbReference type="SUPFAM" id="SSF51126">
    <property type="entry name" value="Pectin lyase-like"/>
    <property type="match status" value="3"/>
</dbReference>
<dbReference type="RefSeq" id="WP_075152258.1">
    <property type="nucleotide sequence ID" value="NZ_CP018820.1"/>
</dbReference>
<organism evidence="2 3">
    <name type="scientific">Sphingomonas koreensis</name>
    <dbReference type="NCBI Taxonomy" id="93064"/>
    <lineage>
        <taxon>Bacteria</taxon>
        <taxon>Pseudomonadati</taxon>
        <taxon>Pseudomonadota</taxon>
        <taxon>Alphaproteobacteria</taxon>
        <taxon>Sphingomonadales</taxon>
        <taxon>Sphingomonadaceae</taxon>
        <taxon>Sphingomonas</taxon>
    </lineage>
</organism>
<dbReference type="EMBL" id="CP018820">
    <property type="protein sequence ID" value="APR53698.1"/>
    <property type="molecule type" value="Genomic_DNA"/>
</dbReference>
<dbReference type="InterPro" id="IPR006626">
    <property type="entry name" value="PbH1"/>
</dbReference>
<accession>A0A1L6JCQ6</accession>
<dbReference type="KEGG" id="skr:BRX40_15835"/>
<dbReference type="GeneID" id="44134033"/>
<dbReference type="STRING" id="93064.BRX40_15835"/>
<evidence type="ECO:0000313" key="3">
    <source>
        <dbReference type="Proteomes" id="UP000185161"/>
    </source>
</evidence>
<dbReference type="Pfam" id="PF13229">
    <property type="entry name" value="Beta_helix"/>
    <property type="match status" value="1"/>
</dbReference>
<keyword evidence="3" id="KW-1185">Reference proteome</keyword>
<dbReference type="OrthoDB" id="8320584at2"/>
<feature type="domain" description="Right handed beta helix" evidence="1">
    <location>
        <begin position="409"/>
        <end position="515"/>
    </location>
</feature>
<evidence type="ECO:0000313" key="2">
    <source>
        <dbReference type="EMBL" id="APR53698.1"/>
    </source>
</evidence>
<dbReference type="InterPro" id="IPR039448">
    <property type="entry name" value="Beta_helix"/>
</dbReference>
<proteinExistence type="predicted"/>
<gene>
    <name evidence="2" type="ORF">BRX40_15835</name>
</gene>
<protein>
    <recommendedName>
        <fullName evidence="1">Right handed beta helix domain-containing protein</fullName>
    </recommendedName>
</protein>
<dbReference type="InterPro" id="IPR011050">
    <property type="entry name" value="Pectin_lyase_fold/virulence"/>
</dbReference>
<reference evidence="3" key="1">
    <citation type="submission" date="2016-12" db="EMBL/GenBank/DDBJ databases">
        <title>Whole genome sequencing of Sphingomonas sp. ABOJV.</title>
        <authorList>
            <person name="Conlan S."/>
            <person name="Thomas P.J."/>
            <person name="Mullikin J."/>
            <person name="Palmore T.N."/>
            <person name="Frank K.M."/>
            <person name="Segre J.A."/>
        </authorList>
    </citation>
    <scope>NUCLEOTIDE SEQUENCE [LARGE SCALE GENOMIC DNA]</scope>
    <source>
        <strain evidence="3">ABOJV</strain>
    </source>
</reference>
<dbReference type="InterPro" id="IPR038177">
    <property type="entry name" value="IAT_beta_sf"/>
</dbReference>
<name>A0A1L6JCQ6_9SPHN</name>
<evidence type="ECO:0000259" key="1">
    <source>
        <dbReference type="Pfam" id="PF13229"/>
    </source>
</evidence>